<feature type="domain" description="Amidohydrolase 3" evidence="2">
    <location>
        <begin position="53"/>
        <end position="539"/>
    </location>
</feature>
<sequence length="543" mass="59333">MERCYSADTAFVGGPVATMDSARSFSDAVAVHDGRITGVGSAAVREQVTARTEVIDLRGRLLLPGFHDAHAHPVYGGIERLRCDLSCGNGVADYLDQISDYVQAHPDVEWVLGGGWEMAAFPGGAPDRQTLDAVTAGRPAYLLNRDHHGAWVNTAALHRAGIDRNTPDPPDGRIERDSAGNPSGTLHEGTTRLMEPHLPRLSADDYLAGLLEGQRYLHARGVTFWHDAIIGRYLGYDDTLDIYREADRRGLLTARVRGALWWDRARGLEQISELLQRSERSTGHKFSARTVKIMQDGVCENFTAALLQPYLSDKGSGLSFLDAELLDRAVQQLDAAGLQLHFHTVGDRAVRDVLDALQRASRRNGPTGLRHQLAHLQLVHPSDLPRFEQLGVVANIQPAWAVNDPAMTDLTLPYLGSRGAWQYPYRSLLRTGAVLASGSDWPVSEAEPMQSIHAAVNRQEYGEDEAPFLPEQALTPLEAFAAYTTGTAWANHMEQLTGSISVGKAADLVVLDRNPLELPTAELGQARVDLTMVGGEIVHQRAP</sequence>
<dbReference type="InterPro" id="IPR013108">
    <property type="entry name" value="Amidohydro_3"/>
</dbReference>
<dbReference type="Proteomes" id="UP000031419">
    <property type="component" value="Unassembled WGS sequence"/>
</dbReference>
<organism evidence="3 4">
    <name type="scientific">Saccharopolyspora rectivirgula</name>
    <dbReference type="NCBI Taxonomy" id="28042"/>
    <lineage>
        <taxon>Bacteria</taxon>
        <taxon>Bacillati</taxon>
        <taxon>Actinomycetota</taxon>
        <taxon>Actinomycetes</taxon>
        <taxon>Pseudonocardiales</taxon>
        <taxon>Pseudonocardiaceae</taxon>
        <taxon>Saccharopolyspora</taxon>
    </lineage>
</organism>
<dbReference type="InterPro" id="IPR033932">
    <property type="entry name" value="YtcJ-like"/>
</dbReference>
<keyword evidence="3" id="KW-0378">Hydrolase</keyword>
<feature type="compositionally biased region" description="Basic and acidic residues" evidence="1">
    <location>
        <begin position="161"/>
        <end position="178"/>
    </location>
</feature>
<dbReference type="Gene3D" id="2.30.40.10">
    <property type="entry name" value="Urease, subunit C, domain 1"/>
    <property type="match status" value="1"/>
</dbReference>
<evidence type="ECO:0000259" key="2">
    <source>
        <dbReference type="Pfam" id="PF07969"/>
    </source>
</evidence>
<gene>
    <name evidence="3" type="ORF">GU90_13820</name>
</gene>
<evidence type="ECO:0000313" key="3">
    <source>
        <dbReference type="EMBL" id="KEI44028.1"/>
    </source>
</evidence>
<dbReference type="CDD" id="cd01300">
    <property type="entry name" value="YtcJ_like"/>
    <property type="match status" value="1"/>
</dbReference>
<dbReference type="GO" id="GO:0016810">
    <property type="term" value="F:hydrolase activity, acting on carbon-nitrogen (but not peptide) bonds"/>
    <property type="evidence" value="ECO:0007669"/>
    <property type="project" value="InterPro"/>
</dbReference>
<dbReference type="PANTHER" id="PTHR22642">
    <property type="entry name" value="IMIDAZOLONEPROPIONASE"/>
    <property type="match status" value="1"/>
</dbReference>
<protein>
    <submittedName>
        <fullName evidence="3">Amidohydrolase</fullName>
    </submittedName>
</protein>
<keyword evidence="4" id="KW-1185">Reference proteome</keyword>
<dbReference type="SUPFAM" id="SSF51556">
    <property type="entry name" value="Metallo-dependent hydrolases"/>
    <property type="match status" value="1"/>
</dbReference>
<comment type="caution">
    <text evidence="3">The sequence shown here is derived from an EMBL/GenBank/DDBJ whole genome shotgun (WGS) entry which is preliminary data.</text>
</comment>
<dbReference type="EMBL" id="JNVU01000031">
    <property type="protein sequence ID" value="KEI44028.1"/>
    <property type="molecule type" value="Genomic_DNA"/>
</dbReference>
<dbReference type="Pfam" id="PF07969">
    <property type="entry name" value="Amidohydro_3"/>
    <property type="match status" value="1"/>
</dbReference>
<evidence type="ECO:0000256" key="1">
    <source>
        <dbReference type="SAM" id="MobiDB-lite"/>
    </source>
</evidence>
<dbReference type="InterPro" id="IPR032466">
    <property type="entry name" value="Metal_Hydrolase"/>
</dbReference>
<accession>A0A073AW50</accession>
<proteinExistence type="predicted"/>
<dbReference type="Gene3D" id="3.20.20.140">
    <property type="entry name" value="Metal-dependent hydrolases"/>
    <property type="match status" value="1"/>
</dbReference>
<dbReference type="STRING" id="28042.GU90_13820"/>
<dbReference type="Gene3D" id="3.10.310.70">
    <property type="match status" value="1"/>
</dbReference>
<evidence type="ECO:0000313" key="4">
    <source>
        <dbReference type="Proteomes" id="UP000031419"/>
    </source>
</evidence>
<dbReference type="AlphaFoldDB" id="A0A073AW50"/>
<feature type="region of interest" description="Disordered" evidence="1">
    <location>
        <begin position="161"/>
        <end position="190"/>
    </location>
</feature>
<reference evidence="3 4" key="1">
    <citation type="submission" date="2014-06" db="EMBL/GenBank/DDBJ databases">
        <title>Saccharopolyspora rectivirgula DSM-43113 Genome sequencing.</title>
        <authorList>
            <person name="Barrera C."/>
            <person name="Millon L."/>
            <person name="Rognon B."/>
            <person name="Zaugg C."/>
            <person name="Monod M."/>
        </authorList>
    </citation>
    <scope>NUCLEOTIDE SEQUENCE [LARGE SCALE GENOMIC DNA]</scope>
    <source>
        <strain evidence="3 4">DSM 43113</strain>
    </source>
</reference>
<name>A0A073AW50_9PSEU</name>
<dbReference type="InterPro" id="IPR011059">
    <property type="entry name" value="Metal-dep_hydrolase_composite"/>
</dbReference>
<dbReference type="eggNOG" id="COG1574">
    <property type="taxonomic scope" value="Bacteria"/>
</dbReference>
<dbReference type="PANTHER" id="PTHR22642:SF2">
    <property type="entry name" value="PROTEIN LONG AFTER FAR-RED 3"/>
    <property type="match status" value="1"/>
</dbReference>
<dbReference type="SUPFAM" id="SSF51338">
    <property type="entry name" value="Composite domain of metallo-dependent hydrolases"/>
    <property type="match status" value="1"/>
</dbReference>